<dbReference type="OMA" id="CWDIREN"/>
<dbReference type="InterPro" id="IPR036322">
    <property type="entry name" value="WD40_repeat_dom_sf"/>
</dbReference>
<dbReference type="dictyBase" id="DDB_G0282211"/>
<dbReference type="Gene3D" id="2.130.10.10">
    <property type="entry name" value="YVTN repeat-like/Quinoprotein amine dehydrogenase"/>
    <property type="match status" value="1"/>
</dbReference>
<dbReference type="InterPro" id="IPR015943">
    <property type="entry name" value="WD40/YVTN_repeat-like_dom_sf"/>
</dbReference>
<evidence type="ECO:0000313" key="2">
    <source>
        <dbReference type="Proteomes" id="UP000002195"/>
    </source>
</evidence>
<dbReference type="RefSeq" id="XP_640288.1">
    <property type="nucleotide sequence ID" value="XM_635196.1"/>
</dbReference>
<protein>
    <submittedName>
        <fullName evidence="1">Uncharacterized protein</fullName>
    </submittedName>
</protein>
<organism evidence="1 2">
    <name type="scientific">Dictyostelium discoideum</name>
    <name type="common">Social amoeba</name>
    <dbReference type="NCBI Taxonomy" id="44689"/>
    <lineage>
        <taxon>Eukaryota</taxon>
        <taxon>Amoebozoa</taxon>
        <taxon>Evosea</taxon>
        <taxon>Eumycetozoa</taxon>
        <taxon>Dictyostelia</taxon>
        <taxon>Dictyosteliales</taxon>
        <taxon>Dictyosteliaceae</taxon>
        <taxon>Dictyostelium</taxon>
    </lineage>
</organism>
<dbReference type="PaxDb" id="44689-DDB0205269"/>
<gene>
    <name evidence="1" type="ORF">DDB_G0282211</name>
</gene>
<dbReference type="HOGENOM" id="CLU_559507_0_0_1"/>
<sequence>MVAQRHYYPNLNDLPKEILVIIFTHVFNLLKKDKCRNLNSKFFQNVFISKSIGNSLLNSTEFWIILISSYIFKDILIFTSNKLDRNVYNLVYYCASQCKIRDYFNRNIKGQRLQTKIQSSKYMNLKTAVCSIPFESSFIVGGLGTNKYPFLRAFNYKGEEQINYLQMNRVGAYENKPIESISCRNKVLAFSVLGSDIISICKTNDLNEDKCGYLQYETIRTSCTGERSRVKLSPADENKLAIGGSDGSVHIYDLNRILSNTDDDDQYEGNEYITVISEWGFMNNKLPVWDSCFTNDGRGLFVVGESVLNCSDYYKNTGFVRYWDTRQDPNKMVWQLREGIEVGGISQSQDSNCIAYVMRGGLVRVFDLRSPNNPLALFTPESSLNYNFTLKSPFNRDAIAWIPGGCDNIVSSFYNEINVWSMAEGEDTCTIMVDKYRTQDNNHNQLDITDDGLLLCSNDTIYSLNDISDKSIIDYLDNQKKEKEIESD</sequence>
<dbReference type="eggNOG" id="ENOG502R8DN">
    <property type="taxonomic scope" value="Eukaryota"/>
</dbReference>
<dbReference type="InParanoid" id="Q54SU7"/>
<dbReference type="SUPFAM" id="SSF50978">
    <property type="entry name" value="WD40 repeat-like"/>
    <property type="match status" value="1"/>
</dbReference>
<dbReference type="AlphaFoldDB" id="Q54SU7"/>
<comment type="caution">
    <text evidence="1">The sequence shown here is derived from an EMBL/GenBank/DDBJ whole genome shotgun (WGS) entry which is preliminary data.</text>
</comment>
<dbReference type="EMBL" id="AAFI02000046">
    <property type="protein sequence ID" value="EAL66311.1"/>
    <property type="molecule type" value="Genomic_DNA"/>
</dbReference>
<dbReference type="Proteomes" id="UP000002195">
    <property type="component" value="Unassembled WGS sequence"/>
</dbReference>
<reference evidence="1 2" key="1">
    <citation type="journal article" date="2005" name="Nature">
        <title>The genome of the social amoeba Dictyostelium discoideum.</title>
        <authorList>
            <consortium name="The Dictyostelium discoideum Sequencing Consortium"/>
            <person name="Eichinger L."/>
            <person name="Pachebat J.A."/>
            <person name="Glockner G."/>
            <person name="Rajandream M.A."/>
            <person name="Sucgang R."/>
            <person name="Berriman M."/>
            <person name="Song J."/>
            <person name="Olsen R."/>
            <person name="Szafranski K."/>
            <person name="Xu Q."/>
            <person name="Tunggal B."/>
            <person name="Kummerfeld S."/>
            <person name="Madera M."/>
            <person name="Konfortov B.A."/>
            <person name="Rivero F."/>
            <person name="Bankier A.T."/>
            <person name="Lehmann R."/>
            <person name="Hamlin N."/>
            <person name="Davies R."/>
            <person name="Gaudet P."/>
            <person name="Fey P."/>
            <person name="Pilcher K."/>
            <person name="Chen G."/>
            <person name="Saunders D."/>
            <person name="Sodergren E."/>
            <person name="Davis P."/>
            <person name="Kerhornou A."/>
            <person name="Nie X."/>
            <person name="Hall N."/>
            <person name="Anjard C."/>
            <person name="Hemphill L."/>
            <person name="Bason N."/>
            <person name="Farbrother P."/>
            <person name="Desany B."/>
            <person name="Just E."/>
            <person name="Morio T."/>
            <person name="Rost R."/>
            <person name="Churcher C."/>
            <person name="Cooper J."/>
            <person name="Haydock S."/>
            <person name="van Driessche N."/>
            <person name="Cronin A."/>
            <person name="Goodhead I."/>
            <person name="Muzny D."/>
            <person name="Mourier T."/>
            <person name="Pain A."/>
            <person name="Lu M."/>
            <person name="Harper D."/>
            <person name="Lindsay R."/>
            <person name="Hauser H."/>
            <person name="James K."/>
            <person name="Quiles M."/>
            <person name="Madan Babu M."/>
            <person name="Saito T."/>
            <person name="Buchrieser C."/>
            <person name="Wardroper A."/>
            <person name="Felder M."/>
            <person name="Thangavelu M."/>
            <person name="Johnson D."/>
            <person name="Knights A."/>
            <person name="Loulseged H."/>
            <person name="Mungall K."/>
            <person name="Oliver K."/>
            <person name="Price C."/>
            <person name="Quail M.A."/>
            <person name="Urushihara H."/>
            <person name="Hernandez J."/>
            <person name="Rabbinowitsch E."/>
            <person name="Steffen D."/>
            <person name="Sanders M."/>
            <person name="Ma J."/>
            <person name="Kohara Y."/>
            <person name="Sharp S."/>
            <person name="Simmonds M."/>
            <person name="Spiegler S."/>
            <person name="Tivey A."/>
            <person name="Sugano S."/>
            <person name="White B."/>
            <person name="Walker D."/>
            <person name="Woodward J."/>
            <person name="Winckler T."/>
            <person name="Tanaka Y."/>
            <person name="Shaulsky G."/>
            <person name="Schleicher M."/>
            <person name="Weinstock G."/>
            <person name="Rosenthal A."/>
            <person name="Cox E.C."/>
            <person name="Chisholm R.L."/>
            <person name="Gibbs R."/>
            <person name="Loomis W.F."/>
            <person name="Platzer M."/>
            <person name="Kay R.R."/>
            <person name="Williams J."/>
            <person name="Dear P.H."/>
            <person name="Noegel A.A."/>
            <person name="Barrell B."/>
            <person name="Kuspa A."/>
        </authorList>
    </citation>
    <scope>NUCLEOTIDE SEQUENCE [LARGE SCALE GENOMIC DNA]</scope>
    <source>
        <strain evidence="1 2">AX4</strain>
    </source>
</reference>
<dbReference type="FunCoup" id="Q54SU7">
    <property type="interactions" value="744"/>
</dbReference>
<dbReference type="GeneID" id="8623465"/>
<keyword evidence="2" id="KW-1185">Reference proteome</keyword>
<proteinExistence type="predicted"/>
<dbReference type="VEuPathDB" id="AmoebaDB:DDB_G0282211"/>
<name>Q54SU7_DICDI</name>
<dbReference type="KEGG" id="ddi:DDB_G0282211"/>
<accession>Q54SU7</accession>
<evidence type="ECO:0000313" key="1">
    <source>
        <dbReference type="EMBL" id="EAL66311.1"/>
    </source>
</evidence>